<evidence type="ECO:0000256" key="9">
    <source>
        <dbReference type="ARBA" id="ARBA00048679"/>
    </source>
</evidence>
<proteinExistence type="predicted"/>
<dbReference type="Pfam" id="PF07714">
    <property type="entry name" value="PK_Tyr_Ser-Thr"/>
    <property type="match status" value="1"/>
</dbReference>
<dbReference type="GO" id="GO:0005737">
    <property type="term" value="C:cytoplasm"/>
    <property type="evidence" value="ECO:0007669"/>
    <property type="project" value="TreeGrafter"/>
</dbReference>
<name>A0AAN6T221_9PEZI</name>
<evidence type="ECO:0000256" key="2">
    <source>
        <dbReference type="ARBA" id="ARBA00011534"/>
    </source>
</evidence>
<dbReference type="InterPro" id="IPR008266">
    <property type="entry name" value="Tyr_kinase_AS"/>
</dbReference>
<dbReference type="InterPro" id="IPR000719">
    <property type="entry name" value="Prot_kinase_dom"/>
</dbReference>
<organism evidence="11 12">
    <name type="scientific">Parathielavia hyrcaniae</name>
    <dbReference type="NCBI Taxonomy" id="113614"/>
    <lineage>
        <taxon>Eukaryota</taxon>
        <taxon>Fungi</taxon>
        <taxon>Dikarya</taxon>
        <taxon>Ascomycota</taxon>
        <taxon>Pezizomycotina</taxon>
        <taxon>Sordariomycetes</taxon>
        <taxon>Sordariomycetidae</taxon>
        <taxon>Sordariales</taxon>
        <taxon>Chaetomiaceae</taxon>
        <taxon>Parathielavia</taxon>
    </lineage>
</organism>
<evidence type="ECO:0000256" key="4">
    <source>
        <dbReference type="ARBA" id="ARBA00013948"/>
    </source>
</evidence>
<keyword evidence="12" id="KW-1185">Reference proteome</keyword>
<reference evidence="11" key="1">
    <citation type="journal article" date="2023" name="Mol. Phylogenet. Evol.">
        <title>Genome-scale phylogeny and comparative genomics of the fungal order Sordariales.</title>
        <authorList>
            <person name="Hensen N."/>
            <person name="Bonometti L."/>
            <person name="Westerberg I."/>
            <person name="Brannstrom I.O."/>
            <person name="Guillou S."/>
            <person name="Cros-Aarteil S."/>
            <person name="Calhoun S."/>
            <person name="Haridas S."/>
            <person name="Kuo A."/>
            <person name="Mondo S."/>
            <person name="Pangilinan J."/>
            <person name="Riley R."/>
            <person name="LaButti K."/>
            <person name="Andreopoulos B."/>
            <person name="Lipzen A."/>
            <person name="Chen C."/>
            <person name="Yan M."/>
            <person name="Daum C."/>
            <person name="Ng V."/>
            <person name="Clum A."/>
            <person name="Steindorff A."/>
            <person name="Ohm R.A."/>
            <person name="Martin F."/>
            <person name="Silar P."/>
            <person name="Natvig D.O."/>
            <person name="Lalanne C."/>
            <person name="Gautier V."/>
            <person name="Ament-Velasquez S.L."/>
            <person name="Kruys A."/>
            <person name="Hutchinson M.I."/>
            <person name="Powell A.J."/>
            <person name="Barry K."/>
            <person name="Miller A.N."/>
            <person name="Grigoriev I.V."/>
            <person name="Debuchy R."/>
            <person name="Gladieux P."/>
            <person name="Hiltunen Thoren M."/>
            <person name="Johannesson H."/>
        </authorList>
    </citation>
    <scope>NUCLEOTIDE SEQUENCE</scope>
    <source>
        <strain evidence="11">CBS 757.83</strain>
    </source>
</reference>
<accession>A0AAN6T221</accession>
<keyword evidence="11" id="KW-0808">Transferase</keyword>
<feature type="domain" description="Protein kinase" evidence="10">
    <location>
        <begin position="26"/>
        <end position="261"/>
    </location>
</feature>
<sequence length="261" mass="29099">MAGAESTDEPSPPRLRIDEVKYPAGFGIKDVLAWGSTGLFVLDRASQTVIKTPLWEEDDPLAFREREVYERLTQRGGHRRVLRYHGTVENGIRLEYAPNGDIRAFCRRRERTAISCDQRLRWATQIAETVGFVHSVGVIHSDLTCQNIFLDQELDIKLGDFAGSSVDGSELLVCVTPSHECPGSPLSTQGDIFAFGSVIYELMTGAVLYQGLSDTEISDRYKNGQFADTTSLGELGAIIRKCWERRYDGFDSAVKDLRGTI</sequence>
<dbReference type="EMBL" id="MU863633">
    <property type="protein sequence ID" value="KAK4101923.1"/>
    <property type="molecule type" value="Genomic_DNA"/>
</dbReference>
<keyword evidence="11" id="KW-0418">Kinase</keyword>
<evidence type="ECO:0000256" key="1">
    <source>
        <dbReference type="ARBA" id="ARBA00003747"/>
    </source>
</evidence>
<dbReference type="InterPro" id="IPR050167">
    <property type="entry name" value="Ser_Thr_protein_kinase"/>
</dbReference>
<comment type="function">
    <text evidence="1">Component of the EKC/KEOPS complex that is required for the formation of a threonylcarbamoyl group on adenosine at position 37 (t(6)A37) in tRNAs that read codons beginning with adenine. The complex is probably involved in the transfer of the threonylcarbamoyl moiety of threonylcarbamoyl-AMP (TC-AMP) to the N6 group of A37. BUD32 has ATPase activity in the context of the EKC/KEOPS complex and likely plays a supporting role to the catalytic subunit KAE1. The EKC/KEOPS complex also promotes both telomere uncapping and telomere elongation. The complex is required for efficient recruitment of transcriptional coactivators.</text>
</comment>
<comment type="subunit">
    <text evidence="2">Component of the EKC/KEOPS complex composed of at least BUD32, CGI121, GON7, KAE1 and PCC1; the whole complex dimerizes.</text>
</comment>
<comment type="catalytic activity">
    <reaction evidence="9">
        <text>L-seryl-[protein] + ATP = O-phospho-L-seryl-[protein] + ADP + H(+)</text>
        <dbReference type="Rhea" id="RHEA:17989"/>
        <dbReference type="Rhea" id="RHEA-COMP:9863"/>
        <dbReference type="Rhea" id="RHEA-COMP:11604"/>
        <dbReference type="ChEBI" id="CHEBI:15378"/>
        <dbReference type="ChEBI" id="CHEBI:29999"/>
        <dbReference type="ChEBI" id="CHEBI:30616"/>
        <dbReference type="ChEBI" id="CHEBI:83421"/>
        <dbReference type="ChEBI" id="CHEBI:456216"/>
        <dbReference type="EC" id="2.7.11.1"/>
    </reaction>
</comment>
<evidence type="ECO:0000256" key="8">
    <source>
        <dbReference type="ARBA" id="ARBA00047899"/>
    </source>
</evidence>
<gene>
    <name evidence="11" type="ORF">N658DRAFT_495862</name>
</gene>
<comment type="caution">
    <text evidence="11">The sequence shown here is derived from an EMBL/GenBank/DDBJ whole genome shotgun (WGS) entry which is preliminary data.</text>
</comment>
<evidence type="ECO:0000259" key="10">
    <source>
        <dbReference type="PROSITE" id="PS50011"/>
    </source>
</evidence>
<evidence type="ECO:0000313" key="11">
    <source>
        <dbReference type="EMBL" id="KAK4101923.1"/>
    </source>
</evidence>
<dbReference type="EC" id="2.7.11.1" evidence="3"/>
<dbReference type="AlphaFoldDB" id="A0AAN6T221"/>
<dbReference type="InterPro" id="IPR011009">
    <property type="entry name" value="Kinase-like_dom_sf"/>
</dbReference>
<dbReference type="PANTHER" id="PTHR23257">
    <property type="entry name" value="SERINE-THREONINE PROTEIN KINASE"/>
    <property type="match status" value="1"/>
</dbReference>
<dbReference type="PROSITE" id="PS00109">
    <property type="entry name" value="PROTEIN_KINASE_TYR"/>
    <property type="match status" value="1"/>
</dbReference>
<evidence type="ECO:0000256" key="5">
    <source>
        <dbReference type="ARBA" id="ARBA00019973"/>
    </source>
</evidence>
<reference evidence="11" key="2">
    <citation type="submission" date="2023-05" db="EMBL/GenBank/DDBJ databases">
        <authorList>
            <consortium name="Lawrence Berkeley National Laboratory"/>
            <person name="Steindorff A."/>
            <person name="Hensen N."/>
            <person name="Bonometti L."/>
            <person name="Westerberg I."/>
            <person name="Brannstrom I.O."/>
            <person name="Guillou S."/>
            <person name="Cros-Aarteil S."/>
            <person name="Calhoun S."/>
            <person name="Haridas S."/>
            <person name="Kuo A."/>
            <person name="Mondo S."/>
            <person name="Pangilinan J."/>
            <person name="Riley R."/>
            <person name="Labutti K."/>
            <person name="Andreopoulos B."/>
            <person name="Lipzen A."/>
            <person name="Chen C."/>
            <person name="Yanf M."/>
            <person name="Daum C."/>
            <person name="Ng V."/>
            <person name="Clum A."/>
            <person name="Ohm R."/>
            <person name="Martin F."/>
            <person name="Silar P."/>
            <person name="Natvig D."/>
            <person name="Lalanne C."/>
            <person name="Gautier V."/>
            <person name="Ament-Velasquez S.L."/>
            <person name="Kruys A."/>
            <person name="Hutchinson M.I."/>
            <person name="Powell A.J."/>
            <person name="Barry K."/>
            <person name="Miller A.N."/>
            <person name="Grigoriev I.V."/>
            <person name="Debuchy R."/>
            <person name="Gladieux P."/>
            <person name="Thoren M.H."/>
            <person name="Johannesson H."/>
        </authorList>
    </citation>
    <scope>NUCLEOTIDE SEQUENCE</scope>
    <source>
        <strain evidence="11">CBS 757.83</strain>
    </source>
</reference>
<dbReference type="GO" id="GO:0005524">
    <property type="term" value="F:ATP binding"/>
    <property type="evidence" value="ECO:0007669"/>
    <property type="project" value="InterPro"/>
</dbReference>
<evidence type="ECO:0000256" key="6">
    <source>
        <dbReference type="ARBA" id="ARBA00030980"/>
    </source>
</evidence>
<evidence type="ECO:0000313" key="12">
    <source>
        <dbReference type="Proteomes" id="UP001305647"/>
    </source>
</evidence>
<dbReference type="GO" id="GO:0007165">
    <property type="term" value="P:signal transduction"/>
    <property type="evidence" value="ECO:0007669"/>
    <property type="project" value="TreeGrafter"/>
</dbReference>
<dbReference type="Gene3D" id="1.10.510.10">
    <property type="entry name" value="Transferase(Phosphotransferase) domain 1"/>
    <property type="match status" value="1"/>
</dbReference>
<dbReference type="Proteomes" id="UP001305647">
    <property type="component" value="Unassembled WGS sequence"/>
</dbReference>
<evidence type="ECO:0000256" key="3">
    <source>
        <dbReference type="ARBA" id="ARBA00012513"/>
    </source>
</evidence>
<protein>
    <recommendedName>
        <fullName evidence="5">EKC/KEOPS complex subunit BUD32</fullName>
        <ecNumber evidence="3">2.7.11.1</ecNumber>
    </recommendedName>
    <alternativeName>
        <fullName evidence="6 7">Atypical Serine/threonine protein kinase BUD32</fullName>
    </alternativeName>
    <alternativeName>
        <fullName evidence="4">EKC/KEOPS complex subunit bud32</fullName>
    </alternativeName>
</protein>
<dbReference type="GO" id="GO:0004674">
    <property type="term" value="F:protein serine/threonine kinase activity"/>
    <property type="evidence" value="ECO:0007669"/>
    <property type="project" value="UniProtKB-EC"/>
</dbReference>
<dbReference type="SUPFAM" id="SSF56112">
    <property type="entry name" value="Protein kinase-like (PK-like)"/>
    <property type="match status" value="1"/>
</dbReference>
<comment type="catalytic activity">
    <reaction evidence="8">
        <text>L-threonyl-[protein] + ATP = O-phospho-L-threonyl-[protein] + ADP + H(+)</text>
        <dbReference type="Rhea" id="RHEA:46608"/>
        <dbReference type="Rhea" id="RHEA-COMP:11060"/>
        <dbReference type="Rhea" id="RHEA-COMP:11605"/>
        <dbReference type="ChEBI" id="CHEBI:15378"/>
        <dbReference type="ChEBI" id="CHEBI:30013"/>
        <dbReference type="ChEBI" id="CHEBI:30616"/>
        <dbReference type="ChEBI" id="CHEBI:61977"/>
        <dbReference type="ChEBI" id="CHEBI:456216"/>
        <dbReference type="EC" id="2.7.11.1"/>
    </reaction>
</comment>
<evidence type="ECO:0000256" key="7">
    <source>
        <dbReference type="ARBA" id="ARBA00033194"/>
    </source>
</evidence>
<dbReference type="InterPro" id="IPR001245">
    <property type="entry name" value="Ser-Thr/Tyr_kinase_cat_dom"/>
</dbReference>
<dbReference type="PROSITE" id="PS50011">
    <property type="entry name" value="PROTEIN_KINASE_DOM"/>
    <property type="match status" value="1"/>
</dbReference>